<proteinExistence type="inferred from homology"/>
<keyword evidence="2" id="KW-0808">Transferase</keyword>
<evidence type="ECO:0000256" key="1">
    <source>
        <dbReference type="ARBA" id="ARBA00022527"/>
    </source>
</evidence>
<evidence type="ECO:0000259" key="14">
    <source>
        <dbReference type="PROSITE" id="PS50011"/>
    </source>
</evidence>
<dbReference type="SUPFAM" id="SSF56112">
    <property type="entry name" value="Protein kinase-like (PK-like)"/>
    <property type="match status" value="1"/>
</dbReference>
<accession>A0ABR2GSD6</accession>
<feature type="region of interest" description="Disordered" evidence="13">
    <location>
        <begin position="1"/>
        <end position="96"/>
    </location>
</feature>
<evidence type="ECO:0000313" key="16">
    <source>
        <dbReference type="Proteomes" id="UP001470230"/>
    </source>
</evidence>
<protein>
    <recommendedName>
        <fullName evidence="7">mitogen-activated protein kinase kinase</fullName>
        <ecNumber evidence="7">2.7.12.2</ecNumber>
    </recommendedName>
</protein>
<keyword evidence="1 12" id="KW-0723">Serine/threonine-protein kinase</keyword>
<comment type="similarity">
    <text evidence="6">Belongs to the protein kinase superfamily. STE Ser/Thr protein kinase family. MAP kinase kinase subfamily.</text>
</comment>
<keyword evidence="16" id="KW-1185">Reference proteome</keyword>
<evidence type="ECO:0000256" key="9">
    <source>
        <dbReference type="ARBA" id="ARBA00049299"/>
    </source>
</evidence>
<evidence type="ECO:0000256" key="6">
    <source>
        <dbReference type="ARBA" id="ARBA00038035"/>
    </source>
</evidence>
<dbReference type="PANTHER" id="PTHR48013:SF9">
    <property type="entry name" value="DUAL SPECIFICITY MITOGEN-ACTIVATED PROTEIN KINASE KINASE 5"/>
    <property type="match status" value="1"/>
</dbReference>
<evidence type="ECO:0000256" key="2">
    <source>
        <dbReference type="ARBA" id="ARBA00022679"/>
    </source>
</evidence>
<evidence type="ECO:0000256" key="8">
    <source>
        <dbReference type="ARBA" id="ARBA00049014"/>
    </source>
</evidence>
<comment type="catalytic activity">
    <reaction evidence="10">
        <text>L-tyrosyl-[protein] + ATP = O-phospho-L-tyrosyl-[protein] + ADP + H(+)</text>
        <dbReference type="Rhea" id="RHEA:10596"/>
        <dbReference type="Rhea" id="RHEA-COMP:10136"/>
        <dbReference type="Rhea" id="RHEA-COMP:20101"/>
        <dbReference type="ChEBI" id="CHEBI:15378"/>
        <dbReference type="ChEBI" id="CHEBI:30616"/>
        <dbReference type="ChEBI" id="CHEBI:46858"/>
        <dbReference type="ChEBI" id="CHEBI:61978"/>
        <dbReference type="ChEBI" id="CHEBI:456216"/>
        <dbReference type="EC" id="2.7.12.2"/>
    </reaction>
</comment>
<sequence length="377" mass="43536">MQSDEQKLKPEITENEKREKEIENSKSLLDDQKQSPEKPKPPPEKSTNKSEPEEPTSTPPKSDSSNSTKYDISSSKEPSKPSTELQPDTSKQEYDYEDRLFDSSLYKNIDDYEEIRTIGHGGYGDVKEYKHKQTGQHYAFKIIMAIDEQAANSIDNEITTSTLFNEPTLLPLCGIIEDIARETYIIITPFFSNGDLMRFLRSSKKLNLTQKFIILYGVAAGMYVLHKNDIVHRDLKPGNVLLNDSFEPLIGDFGLSKKASKIRYNGKAADVYSFSIFCFILFTGKSPFDDIKDQAKLRTMILNKERPKFPENFNSNVKNLIENCWKENPEERLSFEKILEIIGKKDFIESLGEIDLIKFREYQNKVVHEDRFKFELF</sequence>
<feature type="binding site" evidence="11">
    <location>
        <position position="141"/>
    </location>
    <ligand>
        <name>ATP</name>
        <dbReference type="ChEBI" id="CHEBI:30616"/>
    </ligand>
</feature>
<dbReference type="SMART" id="SM00220">
    <property type="entry name" value="S_TKc"/>
    <property type="match status" value="1"/>
</dbReference>
<dbReference type="PANTHER" id="PTHR48013">
    <property type="entry name" value="DUAL SPECIFICITY MITOGEN-ACTIVATED PROTEIN KINASE KINASE 5-RELATED"/>
    <property type="match status" value="1"/>
</dbReference>
<dbReference type="EMBL" id="JAPFFF010000063">
    <property type="protein sequence ID" value="KAK8836843.1"/>
    <property type="molecule type" value="Genomic_DNA"/>
</dbReference>
<evidence type="ECO:0000313" key="15">
    <source>
        <dbReference type="EMBL" id="KAK8836843.1"/>
    </source>
</evidence>
<evidence type="ECO:0000256" key="13">
    <source>
        <dbReference type="SAM" id="MobiDB-lite"/>
    </source>
</evidence>
<keyword evidence="3 11" id="KW-0547">Nucleotide-binding</keyword>
<evidence type="ECO:0000256" key="11">
    <source>
        <dbReference type="PROSITE-ProRule" id="PRU10141"/>
    </source>
</evidence>
<dbReference type="Proteomes" id="UP001470230">
    <property type="component" value="Unassembled WGS sequence"/>
</dbReference>
<evidence type="ECO:0000256" key="10">
    <source>
        <dbReference type="ARBA" id="ARBA00051693"/>
    </source>
</evidence>
<keyword evidence="5 11" id="KW-0067">ATP-binding</keyword>
<comment type="catalytic activity">
    <reaction evidence="9">
        <text>L-threonyl-[protein] + ATP = O-phospho-L-threonyl-[protein] + ADP + H(+)</text>
        <dbReference type="Rhea" id="RHEA:46608"/>
        <dbReference type="Rhea" id="RHEA-COMP:11060"/>
        <dbReference type="Rhea" id="RHEA-COMP:11605"/>
        <dbReference type="ChEBI" id="CHEBI:15378"/>
        <dbReference type="ChEBI" id="CHEBI:30013"/>
        <dbReference type="ChEBI" id="CHEBI:30616"/>
        <dbReference type="ChEBI" id="CHEBI:61977"/>
        <dbReference type="ChEBI" id="CHEBI:456216"/>
        <dbReference type="EC" id="2.7.12.2"/>
    </reaction>
</comment>
<evidence type="ECO:0000256" key="12">
    <source>
        <dbReference type="RuleBase" id="RU000304"/>
    </source>
</evidence>
<dbReference type="Pfam" id="PF07714">
    <property type="entry name" value="PK_Tyr_Ser-Thr"/>
    <property type="match status" value="1"/>
</dbReference>
<dbReference type="Gene3D" id="3.30.200.20">
    <property type="entry name" value="Phosphorylase Kinase, domain 1"/>
    <property type="match status" value="1"/>
</dbReference>
<name>A0ABR2GSD6_9EUKA</name>
<evidence type="ECO:0000256" key="3">
    <source>
        <dbReference type="ARBA" id="ARBA00022741"/>
    </source>
</evidence>
<feature type="compositionally biased region" description="Low complexity" evidence="13">
    <location>
        <begin position="55"/>
        <end position="84"/>
    </location>
</feature>
<feature type="compositionally biased region" description="Basic and acidic residues" evidence="13">
    <location>
        <begin position="1"/>
        <end position="52"/>
    </location>
</feature>
<organism evidence="15 16">
    <name type="scientific">Tritrichomonas musculus</name>
    <dbReference type="NCBI Taxonomy" id="1915356"/>
    <lineage>
        <taxon>Eukaryota</taxon>
        <taxon>Metamonada</taxon>
        <taxon>Parabasalia</taxon>
        <taxon>Tritrichomonadida</taxon>
        <taxon>Tritrichomonadidae</taxon>
        <taxon>Tritrichomonas</taxon>
    </lineage>
</organism>
<dbReference type="PROSITE" id="PS00108">
    <property type="entry name" value="PROTEIN_KINASE_ST"/>
    <property type="match status" value="1"/>
</dbReference>
<feature type="domain" description="Protein kinase" evidence="14">
    <location>
        <begin position="112"/>
        <end position="348"/>
    </location>
</feature>
<gene>
    <name evidence="15" type="ORF">M9Y10_037367</name>
</gene>
<dbReference type="Gene3D" id="1.10.510.10">
    <property type="entry name" value="Transferase(Phosphotransferase) domain 1"/>
    <property type="match status" value="2"/>
</dbReference>
<dbReference type="EC" id="2.7.12.2" evidence="7"/>
<evidence type="ECO:0000256" key="7">
    <source>
        <dbReference type="ARBA" id="ARBA00038999"/>
    </source>
</evidence>
<evidence type="ECO:0000256" key="4">
    <source>
        <dbReference type="ARBA" id="ARBA00022777"/>
    </source>
</evidence>
<evidence type="ECO:0000256" key="5">
    <source>
        <dbReference type="ARBA" id="ARBA00022840"/>
    </source>
</evidence>
<dbReference type="InterPro" id="IPR001245">
    <property type="entry name" value="Ser-Thr/Tyr_kinase_cat_dom"/>
</dbReference>
<keyword evidence="4" id="KW-0418">Kinase</keyword>
<dbReference type="InterPro" id="IPR008271">
    <property type="entry name" value="Ser/Thr_kinase_AS"/>
</dbReference>
<dbReference type="PROSITE" id="PS00107">
    <property type="entry name" value="PROTEIN_KINASE_ATP"/>
    <property type="match status" value="1"/>
</dbReference>
<dbReference type="InterPro" id="IPR017441">
    <property type="entry name" value="Protein_kinase_ATP_BS"/>
</dbReference>
<dbReference type="InterPro" id="IPR011009">
    <property type="entry name" value="Kinase-like_dom_sf"/>
</dbReference>
<comment type="catalytic activity">
    <reaction evidence="8">
        <text>L-seryl-[protein] + ATP = O-phospho-L-seryl-[protein] + ADP + H(+)</text>
        <dbReference type="Rhea" id="RHEA:17989"/>
        <dbReference type="Rhea" id="RHEA-COMP:9863"/>
        <dbReference type="Rhea" id="RHEA-COMP:11604"/>
        <dbReference type="ChEBI" id="CHEBI:15378"/>
        <dbReference type="ChEBI" id="CHEBI:29999"/>
        <dbReference type="ChEBI" id="CHEBI:30616"/>
        <dbReference type="ChEBI" id="CHEBI:83421"/>
        <dbReference type="ChEBI" id="CHEBI:456216"/>
        <dbReference type="EC" id="2.7.12.2"/>
    </reaction>
</comment>
<reference evidence="15 16" key="1">
    <citation type="submission" date="2024-04" db="EMBL/GenBank/DDBJ databases">
        <title>Tritrichomonas musculus Genome.</title>
        <authorList>
            <person name="Alves-Ferreira E."/>
            <person name="Grigg M."/>
            <person name="Lorenzi H."/>
            <person name="Galac M."/>
        </authorList>
    </citation>
    <scope>NUCLEOTIDE SEQUENCE [LARGE SCALE GENOMIC DNA]</scope>
    <source>
        <strain evidence="15 16">EAF2021</strain>
    </source>
</reference>
<dbReference type="InterPro" id="IPR000719">
    <property type="entry name" value="Prot_kinase_dom"/>
</dbReference>
<dbReference type="PROSITE" id="PS50011">
    <property type="entry name" value="PROTEIN_KINASE_DOM"/>
    <property type="match status" value="1"/>
</dbReference>
<dbReference type="Pfam" id="PF00069">
    <property type="entry name" value="Pkinase"/>
    <property type="match status" value="1"/>
</dbReference>
<comment type="caution">
    <text evidence="15">The sequence shown here is derived from an EMBL/GenBank/DDBJ whole genome shotgun (WGS) entry which is preliminary data.</text>
</comment>